<protein>
    <submittedName>
        <fullName evidence="2">VOC family protein</fullName>
    </submittedName>
</protein>
<dbReference type="PANTHER" id="PTHR36503">
    <property type="entry name" value="BLR2520 PROTEIN"/>
    <property type="match status" value="1"/>
</dbReference>
<dbReference type="InterPro" id="IPR029068">
    <property type="entry name" value="Glyas_Bleomycin-R_OHBP_Dase"/>
</dbReference>
<accession>A0ABT7LM76</accession>
<dbReference type="SUPFAM" id="SSF54593">
    <property type="entry name" value="Glyoxalase/Bleomycin resistance protein/Dihydroxybiphenyl dioxygenase"/>
    <property type="match status" value="1"/>
</dbReference>
<dbReference type="PROSITE" id="PS51819">
    <property type="entry name" value="VOC"/>
    <property type="match status" value="1"/>
</dbReference>
<dbReference type="Gene3D" id="3.30.720.110">
    <property type="match status" value="1"/>
</dbReference>
<dbReference type="Proteomes" id="UP001238603">
    <property type="component" value="Unassembled WGS sequence"/>
</dbReference>
<dbReference type="Gene3D" id="3.30.720.120">
    <property type="match status" value="1"/>
</dbReference>
<sequence>MNLSPSLQILFVDQPARSAAFYREHVGARVLESSPTFAMLALGDSARLGLWSRHTAEPAPTSGGGGTELAFAQPDRGAVDQLHARWTAAGVPVAQAPVALDFGYTFVATDPDGHRLRVFHPEGD</sequence>
<dbReference type="Pfam" id="PF00903">
    <property type="entry name" value="Glyoxalase"/>
    <property type="match status" value="1"/>
</dbReference>
<gene>
    <name evidence="2" type="ORF">QRD43_18825</name>
</gene>
<dbReference type="RefSeq" id="WP_285984046.1">
    <property type="nucleotide sequence ID" value="NZ_JASVDS010000006.1"/>
</dbReference>
<dbReference type="InterPro" id="IPR004360">
    <property type="entry name" value="Glyas_Fos-R_dOase_dom"/>
</dbReference>
<feature type="domain" description="VOC" evidence="1">
    <location>
        <begin position="4"/>
        <end position="121"/>
    </location>
</feature>
<dbReference type="EMBL" id="JASVDS010000006">
    <property type="protein sequence ID" value="MDL5033967.1"/>
    <property type="molecule type" value="Genomic_DNA"/>
</dbReference>
<dbReference type="InterPro" id="IPR037523">
    <property type="entry name" value="VOC_core"/>
</dbReference>
<name>A0ABT7LM76_9BURK</name>
<dbReference type="PANTHER" id="PTHR36503:SF1">
    <property type="entry name" value="BLR2520 PROTEIN"/>
    <property type="match status" value="1"/>
</dbReference>
<dbReference type="PIRSF" id="PIRSF039020">
    <property type="entry name" value="EhpR"/>
    <property type="match status" value="1"/>
</dbReference>
<evidence type="ECO:0000313" key="3">
    <source>
        <dbReference type="Proteomes" id="UP001238603"/>
    </source>
</evidence>
<reference evidence="2 3" key="1">
    <citation type="submission" date="2023-06" db="EMBL/GenBank/DDBJ databases">
        <title>Pelomonas sp. APW6 16S ribosomal RNA gene genome sequencing and assembly.</title>
        <authorList>
            <person name="Woo H."/>
        </authorList>
    </citation>
    <scope>NUCLEOTIDE SEQUENCE [LARGE SCALE GENOMIC DNA]</scope>
    <source>
        <strain evidence="2 3">APW6</strain>
    </source>
</reference>
<dbReference type="InterPro" id="IPR026275">
    <property type="entry name" value="Glyoxalase/dOase/EhpR"/>
</dbReference>
<comment type="caution">
    <text evidence="2">The sequence shown here is derived from an EMBL/GenBank/DDBJ whole genome shotgun (WGS) entry which is preliminary data.</text>
</comment>
<evidence type="ECO:0000313" key="2">
    <source>
        <dbReference type="EMBL" id="MDL5033967.1"/>
    </source>
</evidence>
<keyword evidence="3" id="KW-1185">Reference proteome</keyword>
<organism evidence="2 3">
    <name type="scientific">Roseateles subflavus</name>
    <dbReference type="NCBI Taxonomy" id="3053353"/>
    <lineage>
        <taxon>Bacteria</taxon>
        <taxon>Pseudomonadati</taxon>
        <taxon>Pseudomonadota</taxon>
        <taxon>Betaproteobacteria</taxon>
        <taxon>Burkholderiales</taxon>
        <taxon>Sphaerotilaceae</taxon>
        <taxon>Roseateles</taxon>
    </lineage>
</organism>
<proteinExistence type="predicted"/>
<evidence type="ECO:0000259" key="1">
    <source>
        <dbReference type="PROSITE" id="PS51819"/>
    </source>
</evidence>